<gene>
    <name evidence="1" type="ORF">L1987_56925</name>
</gene>
<sequence>MTNFSSSVAERIKLKRRLLAKDREIGVSEQDLHEVTVAYNQDLHEVAVNRVSVITAQNGSTFPSDLKVRLKISNKPHESSFDEPGEKGSDVEVKTKLIHDLYLNSCGTHIYSVPSSDDLYSNHTIFTLEEEGSDDDLETSCKYQSESESHDSDYLDYSPPKKKKKKKKKNKVCFGTVERKEKNHFVNKTNMKKQNKKLMDESNYVHDHEKRNAKNKYRKFKKGRRKDDGDSVDAILDSIIKKESVHGKEGGYRIPLKFKFDDSEDEFSSQKTNDSYVEALFQEMDFELQSEEIGSYKTPTGENEDKDDTETTQFQLCQRGEHRDTYFAEQTGMRCRLCGAVVIESRYVIPKLACELKLEANYATDKLKRSRLFDEQQLSSSENLFSKGSDCNSHLDICKKTEGTVWELISTGTQAHLYPHQQEGFKFLWENLAGTTELSKLNRLDSCGQGSSGGGCIISHAPGTGKTLLTIVFIESFLKKFPRCCPIIIAPASMLLTWEAEFKKWQVGLTFINLNSSEYLRKKMTNNSSWPSKHLIRAMKIRSWSNGGSVLGVSYYLYEKLAGNKEKKNLEKMGNILLDIPGLVVLDEGHTPLRPDIATNILNEKEFTHMIYQNNEKTPEDIEKLKMIISPFVHVHKGHILETKLPGLVQTVVLLSPLPFQKAFIENLGNFTKTFEYEHKVALVSVHPSLILHCSLSDKEKNSINKQELKMVRLQPDVGVKTRFVMELIRLSIPREKVLIFSQYIQPLELLKDQIAYAFGWDVEKEVMIIKGMIHQKFRQKIINDFNNPNNKMKVLLASTRCCSEGIHLIGASRVVLLDVVWNPSVERQAISRAYRLGQKKVVYTYHLMTAGTTEEEKYDKQVEKGRLAEMVFSSTAMAGGEPKNKKNLDAFELNDKILEQMVDHPKLKDMFKEIRYPENQTRV</sequence>
<dbReference type="EMBL" id="CM042036">
    <property type="protein sequence ID" value="KAI3743858.1"/>
    <property type="molecule type" value="Genomic_DNA"/>
</dbReference>
<evidence type="ECO:0000313" key="2">
    <source>
        <dbReference type="Proteomes" id="UP001056120"/>
    </source>
</evidence>
<accession>A0ACB9DB44</accession>
<proteinExistence type="predicted"/>
<protein>
    <submittedName>
        <fullName evidence="1">Uncharacterized protein</fullName>
    </submittedName>
</protein>
<dbReference type="Proteomes" id="UP001056120">
    <property type="component" value="Linkage Group LG19"/>
</dbReference>
<reference evidence="1 2" key="2">
    <citation type="journal article" date="2022" name="Mol. Ecol. Resour.">
        <title>The genomes of chicory, endive, great burdock and yacon provide insights into Asteraceae paleo-polyploidization history and plant inulin production.</title>
        <authorList>
            <person name="Fan W."/>
            <person name="Wang S."/>
            <person name="Wang H."/>
            <person name="Wang A."/>
            <person name="Jiang F."/>
            <person name="Liu H."/>
            <person name="Zhao H."/>
            <person name="Xu D."/>
            <person name="Zhang Y."/>
        </authorList>
    </citation>
    <scope>NUCLEOTIDE SEQUENCE [LARGE SCALE GENOMIC DNA]</scope>
    <source>
        <strain evidence="2">cv. Yunnan</strain>
        <tissue evidence="1">Leaves</tissue>
    </source>
</reference>
<comment type="caution">
    <text evidence="1">The sequence shown here is derived from an EMBL/GenBank/DDBJ whole genome shotgun (WGS) entry which is preliminary data.</text>
</comment>
<organism evidence="1 2">
    <name type="scientific">Smallanthus sonchifolius</name>
    <dbReference type="NCBI Taxonomy" id="185202"/>
    <lineage>
        <taxon>Eukaryota</taxon>
        <taxon>Viridiplantae</taxon>
        <taxon>Streptophyta</taxon>
        <taxon>Embryophyta</taxon>
        <taxon>Tracheophyta</taxon>
        <taxon>Spermatophyta</taxon>
        <taxon>Magnoliopsida</taxon>
        <taxon>eudicotyledons</taxon>
        <taxon>Gunneridae</taxon>
        <taxon>Pentapetalae</taxon>
        <taxon>asterids</taxon>
        <taxon>campanulids</taxon>
        <taxon>Asterales</taxon>
        <taxon>Asteraceae</taxon>
        <taxon>Asteroideae</taxon>
        <taxon>Heliantheae alliance</taxon>
        <taxon>Millerieae</taxon>
        <taxon>Smallanthus</taxon>
    </lineage>
</organism>
<evidence type="ECO:0000313" key="1">
    <source>
        <dbReference type="EMBL" id="KAI3743858.1"/>
    </source>
</evidence>
<name>A0ACB9DB44_9ASTR</name>
<reference evidence="2" key="1">
    <citation type="journal article" date="2022" name="Mol. Ecol. Resour.">
        <title>The genomes of chicory, endive, great burdock and yacon provide insights into Asteraceae palaeo-polyploidization history and plant inulin production.</title>
        <authorList>
            <person name="Fan W."/>
            <person name="Wang S."/>
            <person name="Wang H."/>
            <person name="Wang A."/>
            <person name="Jiang F."/>
            <person name="Liu H."/>
            <person name="Zhao H."/>
            <person name="Xu D."/>
            <person name="Zhang Y."/>
        </authorList>
    </citation>
    <scope>NUCLEOTIDE SEQUENCE [LARGE SCALE GENOMIC DNA]</scope>
    <source>
        <strain evidence="2">cv. Yunnan</strain>
    </source>
</reference>
<keyword evidence="2" id="KW-1185">Reference proteome</keyword>